<evidence type="ECO:0000313" key="3">
    <source>
        <dbReference type="Proteomes" id="UP000031036"/>
    </source>
</evidence>
<evidence type="ECO:0000313" key="2">
    <source>
        <dbReference type="EMBL" id="KHN74513.1"/>
    </source>
</evidence>
<name>A0A0B2UYE7_TOXCA</name>
<feature type="signal peptide" evidence="1">
    <location>
        <begin position="1"/>
        <end position="22"/>
    </location>
</feature>
<organism evidence="2 3">
    <name type="scientific">Toxocara canis</name>
    <name type="common">Canine roundworm</name>
    <dbReference type="NCBI Taxonomy" id="6265"/>
    <lineage>
        <taxon>Eukaryota</taxon>
        <taxon>Metazoa</taxon>
        <taxon>Ecdysozoa</taxon>
        <taxon>Nematoda</taxon>
        <taxon>Chromadorea</taxon>
        <taxon>Rhabditida</taxon>
        <taxon>Spirurina</taxon>
        <taxon>Ascaridomorpha</taxon>
        <taxon>Ascaridoidea</taxon>
        <taxon>Toxocaridae</taxon>
        <taxon>Toxocara</taxon>
    </lineage>
</organism>
<gene>
    <name evidence="2" type="ORF">Tcan_09638</name>
</gene>
<proteinExistence type="predicted"/>
<dbReference type="PROSITE" id="PS51257">
    <property type="entry name" value="PROKAR_LIPOPROTEIN"/>
    <property type="match status" value="1"/>
</dbReference>
<reference evidence="2 3" key="1">
    <citation type="submission" date="2014-11" db="EMBL/GenBank/DDBJ databases">
        <title>Genetic blueprint of the zoonotic pathogen Toxocara canis.</title>
        <authorList>
            <person name="Zhu X.-Q."/>
            <person name="Korhonen P.K."/>
            <person name="Cai H."/>
            <person name="Young N.D."/>
            <person name="Nejsum P."/>
            <person name="von Samson-Himmelstjerna G."/>
            <person name="Boag P.R."/>
            <person name="Tan P."/>
            <person name="Li Q."/>
            <person name="Min J."/>
            <person name="Yang Y."/>
            <person name="Wang X."/>
            <person name="Fang X."/>
            <person name="Hall R.S."/>
            <person name="Hofmann A."/>
            <person name="Sternberg P.W."/>
            <person name="Jex A.R."/>
            <person name="Gasser R.B."/>
        </authorList>
    </citation>
    <scope>NUCLEOTIDE SEQUENCE [LARGE SCALE GENOMIC DNA]</scope>
    <source>
        <strain evidence="2">PN_DK_2014</strain>
    </source>
</reference>
<keyword evidence="3" id="KW-1185">Reference proteome</keyword>
<dbReference type="EMBL" id="JPKZ01002904">
    <property type="protein sequence ID" value="KHN74513.1"/>
    <property type="molecule type" value="Genomic_DNA"/>
</dbReference>
<protein>
    <recommendedName>
        <fullName evidence="4">Apple domain-containing protein</fullName>
    </recommendedName>
</protein>
<dbReference type="AlphaFoldDB" id="A0A0B2UYE7"/>
<sequence length="116" mass="12816">MAQVRSIVLIILLASLHITVYGCGNPPPKVNGRNKPDGSLSVWPIDQHKRCVGEGNYQMSGLTNMTQMTDCSLACLEYGCAAINIHKTSDTTFECFIVTRFSSVIPQTDWACYYAH</sequence>
<comment type="caution">
    <text evidence="2">The sequence shown here is derived from an EMBL/GenBank/DDBJ whole genome shotgun (WGS) entry which is preliminary data.</text>
</comment>
<evidence type="ECO:0008006" key="4">
    <source>
        <dbReference type="Google" id="ProtNLM"/>
    </source>
</evidence>
<keyword evidence="1" id="KW-0732">Signal</keyword>
<evidence type="ECO:0000256" key="1">
    <source>
        <dbReference type="SAM" id="SignalP"/>
    </source>
</evidence>
<dbReference type="Proteomes" id="UP000031036">
    <property type="component" value="Unassembled WGS sequence"/>
</dbReference>
<feature type="chain" id="PRO_5002095191" description="Apple domain-containing protein" evidence="1">
    <location>
        <begin position="23"/>
        <end position="116"/>
    </location>
</feature>
<accession>A0A0B2UYE7</accession>